<evidence type="ECO:0000313" key="2">
    <source>
        <dbReference type="Proteomes" id="UP000593568"/>
    </source>
</evidence>
<evidence type="ECO:0008006" key="3">
    <source>
        <dbReference type="Google" id="ProtNLM"/>
    </source>
</evidence>
<dbReference type="Proteomes" id="UP000593568">
    <property type="component" value="Unassembled WGS sequence"/>
</dbReference>
<organism evidence="1 2">
    <name type="scientific">Gossypium trilobum</name>
    <dbReference type="NCBI Taxonomy" id="34281"/>
    <lineage>
        <taxon>Eukaryota</taxon>
        <taxon>Viridiplantae</taxon>
        <taxon>Streptophyta</taxon>
        <taxon>Embryophyta</taxon>
        <taxon>Tracheophyta</taxon>
        <taxon>Spermatophyta</taxon>
        <taxon>Magnoliopsida</taxon>
        <taxon>eudicotyledons</taxon>
        <taxon>Gunneridae</taxon>
        <taxon>Pentapetalae</taxon>
        <taxon>rosids</taxon>
        <taxon>malvids</taxon>
        <taxon>Malvales</taxon>
        <taxon>Malvaceae</taxon>
        <taxon>Malvoideae</taxon>
        <taxon>Gossypium</taxon>
    </lineage>
</organism>
<accession>A0A7J9F308</accession>
<evidence type="ECO:0000313" key="1">
    <source>
        <dbReference type="EMBL" id="MBA0779692.1"/>
    </source>
</evidence>
<sequence length="185" mass="20492">MRRNMVEKLIDSNGNVHDSNEGLLSLATRYFESLFSSNGIANAEAILEGVESCITASMNDDLTRLFSYEEVCLALKNIIPLKASSEDGLVQGFFGSVAIGLHKGALKGVYENGHAPLITHLLFADESLIFHEAMMEGVRDFKHILNIYVDSSGDFETPWAKRDDPMEPPPRWVKVNVDVGFLTTK</sequence>
<dbReference type="AlphaFoldDB" id="A0A7J9F308"/>
<protein>
    <recommendedName>
        <fullName evidence="3">Reverse transcriptase domain-containing protein</fullName>
    </recommendedName>
</protein>
<comment type="caution">
    <text evidence="1">The sequence shown here is derived from an EMBL/GenBank/DDBJ whole genome shotgun (WGS) entry which is preliminary data.</text>
</comment>
<reference evidence="1 2" key="1">
    <citation type="journal article" date="2019" name="Genome Biol. Evol.">
        <title>Insights into the evolution of the New World diploid cottons (Gossypium, subgenus Houzingenia) based on genome sequencing.</title>
        <authorList>
            <person name="Grover C.E."/>
            <person name="Arick M.A. 2nd"/>
            <person name="Thrash A."/>
            <person name="Conover J.L."/>
            <person name="Sanders W.S."/>
            <person name="Peterson D.G."/>
            <person name="Frelichowski J.E."/>
            <person name="Scheffler J.A."/>
            <person name="Scheffler B.E."/>
            <person name="Wendel J.F."/>
        </authorList>
    </citation>
    <scope>NUCLEOTIDE SEQUENCE [LARGE SCALE GENOMIC DNA]</scope>
    <source>
        <strain evidence="1">8</strain>
        <tissue evidence="1">Leaf</tissue>
    </source>
</reference>
<dbReference type="EMBL" id="JABEZW010000011">
    <property type="protein sequence ID" value="MBA0779692.1"/>
    <property type="molecule type" value="Genomic_DNA"/>
</dbReference>
<gene>
    <name evidence="1" type="ORF">Gotri_003907</name>
</gene>
<proteinExistence type="predicted"/>
<keyword evidence="2" id="KW-1185">Reference proteome</keyword>
<name>A0A7J9F308_9ROSI</name>